<dbReference type="AlphaFoldDB" id="A0A3B1C3I7"/>
<organism evidence="2">
    <name type="scientific">hydrothermal vent metagenome</name>
    <dbReference type="NCBI Taxonomy" id="652676"/>
    <lineage>
        <taxon>unclassified sequences</taxon>
        <taxon>metagenomes</taxon>
        <taxon>ecological metagenomes</taxon>
    </lineage>
</organism>
<gene>
    <name evidence="2" type="ORF">MNBD_NITROSPINAE03-1798</name>
</gene>
<sequence>MYTLGLDTSLVEASAVLMRGRSVLCERQKKRSGSFSQDILGMINGLFDDVSIDLADVDIFASAVGPGSFTGLRIGLGTAMGLADSFGKPVAGVGTLDAMTRVCEDAGAAYLCPIIMAQRGQVYAALYSKMAAEPEKLTDDMEITVDSLAKMIDGDVFFTGDGFAPYAGLLRDKIGHHVESAESPGRSCAEGAALLAYEMADRGELSAAPPVPRYVSRPQAELNFMKLQT</sequence>
<dbReference type="InterPro" id="IPR022496">
    <property type="entry name" value="T6A_TsaB"/>
</dbReference>
<dbReference type="GO" id="GO:0005829">
    <property type="term" value="C:cytosol"/>
    <property type="evidence" value="ECO:0007669"/>
    <property type="project" value="TreeGrafter"/>
</dbReference>
<reference evidence="2" key="1">
    <citation type="submission" date="2018-06" db="EMBL/GenBank/DDBJ databases">
        <authorList>
            <person name="Zhirakovskaya E."/>
        </authorList>
    </citation>
    <scope>NUCLEOTIDE SEQUENCE</scope>
</reference>
<feature type="domain" description="Gcp-like" evidence="1">
    <location>
        <begin position="34"/>
        <end position="152"/>
    </location>
</feature>
<dbReference type="SUPFAM" id="SSF53067">
    <property type="entry name" value="Actin-like ATPase domain"/>
    <property type="match status" value="2"/>
</dbReference>
<proteinExistence type="predicted"/>
<dbReference type="GO" id="GO:0002949">
    <property type="term" value="P:tRNA threonylcarbamoyladenosine modification"/>
    <property type="evidence" value="ECO:0007669"/>
    <property type="project" value="InterPro"/>
</dbReference>
<evidence type="ECO:0000259" key="1">
    <source>
        <dbReference type="Pfam" id="PF00814"/>
    </source>
</evidence>
<dbReference type="PANTHER" id="PTHR11735:SF11">
    <property type="entry name" value="TRNA THREONYLCARBAMOYLADENOSINE BIOSYNTHESIS PROTEIN TSAB"/>
    <property type="match status" value="1"/>
</dbReference>
<dbReference type="EMBL" id="UOGB01000135">
    <property type="protein sequence ID" value="VAX19143.1"/>
    <property type="molecule type" value="Genomic_DNA"/>
</dbReference>
<dbReference type="InterPro" id="IPR043129">
    <property type="entry name" value="ATPase_NBD"/>
</dbReference>
<dbReference type="Pfam" id="PF00814">
    <property type="entry name" value="TsaD"/>
    <property type="match status" value="1"/>
</dbReference>
<dbReference type="CDD" id="cd24032">
    <property type="entry name" value="ASKHA_NBD_TsaB"/>
    <property type="match status" value="1"/>
</dbReference>
<accession>A0A3B1C3I7</accession>
<evidence type="ECO:0000313" key="2">
    <source>
        <dbReference type="EMBL" id="VAX19143.1"/>
    </source>
</evidence>
<dbReference type="PANTHER" id="PTHR11735">
    <property type="entry name" value="TRNA N6-ADENOSINE THREONYLCARBAMOYLTRANSFERASE"/>
    <property type="match status" value="1"/>
</dbReference>
<dbReference type="NCBIfam" id="TIGR03725">
    <property type="entry name" value="T6A_YeaZ"/>
    <property type="match status" value="1"/>
</dbReference>
<dbReference type="Gene3D" id="3.30.420.40">
    <property type="match status" value="2"/>
</dbReference>
<protein>
    <submittedName>
        <fullName evidence="2">tRNA threonylcarbamoyladenosine biosynthesis protein TsaB</fullName>
    </submittedName>
</protein>
<dbReference type="InterPro" id="IPR000905">
    <property type="entry name" value="Gcp-like_dom"/>
</dbReference>
<name>A0A3B1C3I7_9ZZZZ</name>